<name>A0A2S7XZB7_BEABA</name>
<feature type="transmembrane region" description="Helical" evidence="1">
    <location>
        <begin position="110"/>
        <end position="127"/>
    </location>
</feature>
<evidence type="ECO:0000313" key="2">
    <source>
        <dbReference type="EMBL" id="PQK09245.1"/>
    </source>
</evidence>
<accession>A0A2S7XZB7</accession>
<organism evidence="2 3">
    <name type="scientific">Beauveria bassiana</name>
    <name type="common">White muscardine disease fungus</name>
    <name type="synonym">Tritirachium shiotae</name>
    <dbReference type="NCBI Taxonomy" id="176275"/>
    <lineage>
        <taxon>Eukaryota</taxon>
        <taxon>Fungi</taxon>
        <taxon>Dikarya</taxon>
        <taxon>Ascomycota</taxon>
        <taxon>Pezizomycotina</taxon>
        <taxon>Sordariomycetes</taxon>
        <taxon>Hypocreomycetidae</taxon>
        <taxon>Hypocreales</taxon>
        <taxon>Cordycipitaceae</taxon>
        <taxon>Beauveria</taxon>
    </lineage>
</organism>
<dbReference type="Proteomes" id="UP000237441">
    <property type="component" value="Unassembled WGS sequence"/>
</dbReference>
<dbReference type="EMBL" id="JRHA01000001">
    <property type="protein sequence ID" value="PQK09245.1"/>
    <property type="molecule type" value="Genomic_DNA"/>
</dbReference>
<keyword evidence="1" id="KW-0472">Membrane</keyword>
<feature type="transmembrane region" description="Helical" evidence="1">
    <location>
        <begin position="12"/>
        <end position="37"/>
    </location>
</feature>
<gene>
    <name evidence="2" type="ORF">BB8028_0001g13160</name>
</gene>
<keyword evidence="1" id="KW-0812">Transmembrane</keyword>
<evidence type="ECO:0000256" key="1">
    <source>
        <dbReference type="SAM" id="Phobius"/>
    </source>
</evidence>
<protein>
    <submittedName>
        <fullName evidence="2">Uncharacterized protein</fullName>
    </submittedName>
</protein>
<dbReference type="OrthoDB" id="10485468at2759"/>
<comment type="caution">
    <text evidence="2">The sequence shown here is derived from an EMBL/GenBank/DDBJ whole genome shotgun (WGS) entry which is preliminary data.</text>
</comment>
<reference evidence="2 3" key="1">
    <citation type="submission" date="2016-07" db="EMBL/GenBank/DDBJ databases">
        <title>Comparative genomics of the entomopathogenic fungus Beauveria bassiana.</title>
        <authorList>
            <person name="Valero Jimenez C.A."/>
            <person name="Zwaan B.J."/>
            <person name="Van Kan J.A."/>
            <person name="Takken W."/>
            <person name="Debets A.J."/>
            <person name="Schoustra S.E."/>
            <person name="Koenraadt C.J."/>
        </authorList>
    </citation>
    <scope>NUCLEOTIDE SEQUENCE [LARGE SCALE GENOMIC DNA]</scope>
    <source>
        <strain evidence="2 3">ARSEF 8028</strain>
    </source>
</reference>
<keyword evidence="1" id="KW-1133">Transmembrane helix</keyword>
<proteinExistence type="predicted"/>
<dbReference type="AlphaFoldDB" id="A0A2S7XZB7"/>
<evidence type="ECO:0000313" key="3">
    <source>
        <dbReference type="Proteomes" id="UP000237441"/>
    </source>
</evidence>
<sequence length="151" mass="16862">MALSRAEELLFSHLSILVTLFAPFAALESLFMAMFPIDPATPFRVFPRAGEYPDCPAGVPHLLALLVIMRIPQAVMRRSRAGGEEEEEEEEEEGSGLAVWPLMRRVCRQSLVIATVLLCVMCYNAAVDELLWEPDRPMMACSKMLVAAMMM</sequence>